<dbReference type="EMBL" id="JABMCI010000044">
    <property type="protein sequence ID" value="NUU16301.1"/>
    <property type="molecule type" value="Genomic_DNA"/>
</dbReference>
<keyword evidence="3" id="KW-1185">Reference proteome</keyword>
<dbReference type="AlphaFoldDB" id="A0A7Y5ZY58"/>
<evidence type="ECO:0000313" key="2">
    <source>
        <dbReference type="EMBL" id="NUU16301.1"/>
    </source>
</evidence>
<protein>
    <submittedName>
        <fullName evidence="2">SHOCT domain-containing protein</fullName>
    </submittedName>
</protein>
<accession>A0A7Y5ZY58</accession>
<comment type="caution">
    <text evidence="2">The sequence shown here is derived from an EMBL/GenBank/DDBJ whole genome shotgun (WGS) entry which is preliminary data.</text>
</comment>
<sequence>MSTEDTGSLEDRLQRLGIAHDVQRLMATGIGKLPLSETAKESLTSKSATAVVVVGETGVALVKGATSAAKEGAETFQRTRHAHGTPTDEPAAPAPAPDVTTRLERLSALHRDGHLDDAEYAAAKARVLAEG</sequence>
<gene>
    <name evidence="2" type="ORF">HP550_03435</name>
</gene>
<evidence type="ECO:0000256" key="1">
    <source>
        <dbReference type="SAM" id="MobiDB-lite"/>
    </source>
</evidence>
<name>A0A7Y5ZY58_9CELL</name>
<evidence type="ECO:0000313" key="3">
    <source>
        <dbReference type="Proteomes" id="UP000565724"/>
    </source>
</evidence>
<dbReference type="RefSeq" id="WP_175346200.1">
    <property type="nucleotide sequence ID" value="NZ_JABMCI010000044.1"/>
</dbReference>
<proteinExistence type="predicted"/>
<reference evidence="2 3" key="1">
    <citation type="submission" date="2020-05" db="EMBL/GenBank/DDBJ databases">
        <title>Genome Sequencing of Type Strains.</title>
        <authorList>
            <person name="Lemaire J.F."/>
            <person name="Inderbitzin P."/>
            <person name="Gregorio O.A."/>
            <person name="Collins S.B."/>
            <person name="Wespe N."/>
            <person name="Knight-Connoni V."/>
        </authorList>
    </citation>
    <scope>NUCLEOTIDE SEQUENCE [LARGE SCALE GENOMIC DNA]</scope>
    <source>
        <strain evidence="2 3">ATCC 25174</strain>
    </source>
</reference>
<feature type="region of interest" description="Disordered" evidence="1">
    <location>
        <begin position="71"/>
        <end position="98"/>
    </location>
</feature>
<organism evidence="2 3">
    <name type="scientific">Cellulomonas humilata</name>
    <dbReference type="NCBI Taxonomy" id="144055"/>
    <lineage>
        <taxon>Bacteria</taxon>
        <taxon>Bacillati</taxon>
        <taxon>Actinomycetota</taxon>
        <taxon>Actinomycetes</taxon>
        <taxon>Micrococcales</taxon>
        <taxon>Cellulomonadaceae</taxon>
        <taxon>Cellulomonas</taxon>
    </lineage>
</organism>
<dbReference type="Proteomes" id="UP000565724">
    <property type="component" value="Unassembled WGS sequence"/>
</dbReference>